<sequence>MVRVLGSPAQRLLLSGRTQSWVEPAQAPRRKICCSRSFPHEESGPCRREGPWAGRSGPTLNPRPRPVAPTSSSSPLASPLHLWRGLAPRTTGRGREGLAGAPGSGLTACPLPSGHSRADGDCGDERTRHREERLLGARLDRDQEKLLRESKELADLARLHPTSCAANGLNPNLMVTGGPSLAGSGRWSADPAAHLATHPWLPRSGSTSMWLAGHPYGLGPPPLHQGMAPAFPPGLGGSLPSAYQFVRDPQSGQLVVIPSDHLPHFAELMERAAAPPLWAALYPPGRGPLHHAQQLQLFSQQRFLRQQELLYLQQQAAQALELQRSAQLVQERLKAQEHRVEMEEKVSKRSLEAAGKAGLAAAGPGLLPRKPPGLAAGPTGTYGKAVSPPPSPRASPVAALKAKVIQKLEDVSKAPTYAYPATPSSHPSSPPPASPPPTPGITRKEEAPENVVEKKDLELEKEAPSPFQALFSDIPPRYPFQALPPHYGRPYPFLLQPTAASDADGLAPDVPLPADGPERLALSPEDKPIRLSPSKIPEPLREGPDEEPLAEREVKAEVEDMDEGPAELPSLESPLTLPPEEALAAPSPTAGCGGGLLEAQALSASGQGGVEPPGCPDFADKAEARVDSPGRTESCTAAPDLGARLTPETLVEAKEEPVEVPVDRPMAVPLVEAVPEEGLAQAAPSEPRPSLELADCGVPAGEGECLSLEAREAAPVPGGTCFLEDEGSDWFVPGLEDPLAGMNALAAAAELPQARPLPSPGPGAQALEKLEAAQSLVLGQSVLHGITLLSEIAELELEKRSQDVGERGLAVRPSLESLLAASSHMLKEVLDSPFVDPLKNLRLPRELNPNKKYSWMQKKEERMYAMKSSLESMDAMELDFRMRLAEVQRRYKEKQRELVKLQRRRDSEDRREEPHRSLARRGPGRPRKRTHALSALSPPRKRGKSRNSSGKLSSKPLLTSEEYELGAGMRKRHKGPEEEHDALVGTGKARGRNQPWDEHEASSDFMSQLKIKKKKMASDQEQLASKLDKALSLTKQDKLKSPFKFSDSSGGKSKGSGGCNRYLTPYDSLLGKDRKALAKGLSLSLKASREGKHKRAAKARKMEVGFKARGQPKSAHSPFASEVSSYSYNTDSEEDEEFLKDEWSAQGPSSSKLTSSILCGMVAKNSKPAGGPKLTKRGLAATRTLKPKPAAGRKQPFCLLLQEVEARSSFSDSSEDSFDQDESSEEEEDEEDELEEEEDEAAGGYRLGARERALSPGLEESGLGLLARFAASALPSPTVGPSLSVVQLEAKQKARKKEERQNLMGTEFEYTDSESEVKVRKRSPAGLLRPKKGLGEPGPSLASPAPSARGPGPTSPDKAKLAAEKGRKARKLRGAKEPGFEAGPEASDDDLWTRRRSERIFLHDASAAATPAPSSAAPAATKPSRCGKGGPLSPRKDTGRAKDRKDPRKKKKGKEAGSGAALPPPRVAALPPEARAPHTSPPATAKRSKAKAKGKEVKKENRGKGGAVSKLMESMAAEEDFEPNQDSSFSEDEHLPRGGAVERPLTPAPRSCIIDKDELKDGLRVLIPMDDKLLYAGHVQTVHSPDIYRVVVEGERGNRPHIYCLEQLLQEAINDVRPASTRFLPQGTRIAAYWSQQYRCLYPGTVVRGLLGLEDDGDLITVEFDDGDTGRIPLSHIRLLPPDYKIQCAEPSPALLVPSAKRRSRKTSKDTGDSKDGGTPGSEEPGAKSRGRGRKPSTKAKSDRAAVLEEGGPTEEVPSTPLALEPISTPSSKKSPPEPMDKRAKAPKARPAPPQPSPAPSTFTSCPAPEPFGELPVPATALAPAPLVTMPITMPATRPKPKKARAAEEAAPKGTRRPGEEAELLVKLDHEGVTSPKSKKAKEALLLREDPGAGGWQEPKGLLGLGGYPPAAGGGEPKAARPKATDGDLAQEPGVGLEFEDSGNAKSPDKGQAEQDGAEESESGSSSSDSGSSSSSNPQSSGIGACGSPGAATWWSVSSGSTTPRRPARASASTRAR</sequence>
<feature type="compositionally biased region" description="Basic residues" evidence="2">
    <location>
        <begin position="917"/>
        <end position="931"/>
    </location>
</feature>
<feature type="compositionally biased region" description="Gly residues" evidence="2">
    <location>
        <begin position="1903"/>
        <end position="1916"/>
    </location>
</feature>
<dbReference type="InterPro" id="IPR052429">
    <property type="entry name" value="BAH_domain_protein"/>
</dbReference>
<feature type="compositionally biased region" description="Basic and acidic residues" evidence="2">
    <location>
        <begin position="1391"/>
        <end position="1402"/>
    </location>
</feature>
<evidence type="ECO:0000259" key="3">
    <source>
        <dbReference type="Pfam" id="PF21744"/>
    </source>
</evidence>
<feature type="compositionally biased region" description="Low complexity" evidence="2">
    <location>
        <begin position="1457"/>
        <end position="1473"/>
    </location>
</feature>
<evidence type="ECO:0000313" key="6">
    <source>
        <dbReference type="Proteomes" id="UP000291022"/>
    </source>
</evidence>
<dbReference type="InterPro" id="IPR048924">
    <property type="entry name" value="BAHCC1-like_Tudor"/>
</dbReference>
<feature type="domain" description="BAHCC1-like Tudor" evidence="3">
    <location>
        <begin position="1618"/>
        <end position="1684"/>
    </location>
</feature>
<evidence type="ECO:0000259" key="4">
    <source>
        <dbReference type="Pfam" id="PF24912"/>
    </source>
</evidence>
<feature type="compositionally biased region" description="Basic and acidic residues" evidence="2">
    <location>
        <begin position="442"/>
        <end position="461"/>
    </location>
</feature>
<feature type="compositionally biased region" description="Basic and acidic residues" evidence="2">
    <location>
        <begin position="1434"/>
        <end position="1446"/>
    </location>
</feature>
<feature type="compositionally biased region" description="Basic and acidic residues" evidence="2">
    <location>
        <begin position="1775"/>
        <end position="1784"/>
    </location>
</feature>
<dbReference type="PANTHER" id="PTHR12505:SF21">
    <property type="entry name" value="TRINUCLEOTIDE REPEAT-CONTAINING GENE 18 PROTEIN"/>
    <property type="match status" value="1"/>
</dbReference>
<dbReference type="Pfam" id="PF21744">
    <property type="entry name" value="BAHCC1-like_Tudor"/>
    <property type="match status" value="1"/>
</dbReference>
<feature type="compositionally biased region" description="Low complexity" evidence="2">
    <location>
        <begin position="1405"/>
        <end position="1424"/>
    </location>
</feature>
<evidence type="ECO:0000313" key="5">
    <source>
        <dbReference type="Ensembl" id="ENSUAMP00000017701.1"/>
    </source>
</evidence>
<feature type="compositionally biased region" description="Low complexity" evidence="2">
    <location>
        <begin position="1765"/>
        <end position="1774"/>
    </location>
</feature>
<dbReference type="Pfam" id="PF24912">
    <property type="entry name" value="SH3_TNRC18"/>
    <property type="match status" value="1"/>
</dbReference>
<feature type="region of interest" description="Disordered" evidence="2">
    <location>
        <begin position="1691"/>
        <end position="1818"/>
    </location>
</feature>
<feature type="compositionally biased region" description="Low complexity" evidence="2">
    <location>
        <begin position="1337"/>
        <end position="1356"/>
    </location>
</feature>
<evidence type="ECO:0000256" key="2">
    <source>
        <dbReference type="SAM" id="MobiDB-lite"/>
    </source>
</evidence>
<reference evidence="5" key="2">
    <citation type="submission" date="2025-08" db="UniProtKB">
        <authorList>
            <consortium name="Ensembl"/>
        </authorList>
    </citation>
    <scope>IDENTIFICATION</scope>
</reference>
<feature type="region of interest" description="Disordered" evidence="2">
    <location>
        <begin position="897"/>
        <end position="1004"/>
    </location>
</feature>
<feature type="compositionally biased region" description="Basic and acidic residues" evidence="2">
    <location>
        <begin position="38"/>
        <end position="50"/>
    </location>
</feature>
<feature type="compositionally biased region" description="Basic and acidic residues" evidence="2">
    <location>
        <begin position="538"/>
        <end position="558"/>
    </location>
</feature>
<feature type="compositionally biased region" description="Pro residues" evidence="2">
    <location>
        <begin position="428"/>
        <end position="439"/>
    </location>
</feature>
<feature type="region of interest" description="Disordered" evidence="2">
    <location>
        <begin position="1832"/>
        <end position="2017"/>
    </location>
</feature>
<evidence type="ECO:0000256" key="1">
    <source>
        <dbReference type="SAM" id="Coils"/>
    </source>
</evidence>
<feature type="compositionally biased region" description="Low complexity" evidence="2">
    <location>
        <begin position="2001"/>
        <end position="2017"/>
    </location>
</feature>
<keyword evidence="1" id="KW-0175">Coiled coil</keyword>
<dbReference type="Gene3D" id="2.30.30.140">
    <property type="match status" value="1"/>
</dbReference>
<dbReference type="InterPro" id="IPR056841">
    <property type="entry name" value="TNRC18_BAHCC1-like_SH3"/>
</dbReference>
<feature type="compositionally biased region" description="Basic and acidic residues" evidence="2">
    <location>
        <begin position="1493"/>
        <end position="1503"/>
    </location>
</feature>
<feature type="domain" description="TNRC18/BAHCC1-like SH3" evidence="4">
    <location>
        <begin position="1556"/>
        <end position="1613"/>
    </location>
</feature>
<feature type="compositionally biased region" description="Low complexity" evidence="2">
    <location>
        <begin position="566"/>
        <end position="590"/>
    </location>
</feature>
<feature type="coiled-coil region" evidence="1">
    <location>
        <begin position="312"/>
        <end position="339"/>
    </location>
</feature>
<name>A0A452RFQ7_URSAM</name>
<dbReference type="Proteomes" id="UP000291022">
    <property type="component" value="Unassembled WGS sequence"/>
</dbReference>
<feature type="region of interest" description="Disordered" evidence="2">
    <location>
        <begin position="625"/>
        <end position="658"/>
    </location>
</feature>
<proteinExistence type="predicted"/>
<feature type="compositionally biased region" description="Basic and acidic residues" evidence="2">
    <location>
        <begin position="1881"/>
        <end position="1891"/>
    </location>
</feature>
<feature type="region of interest" description="Disordered" evidence="2">
    <location>
        <begin position="361"/>
        <end position="398"/>
    </location>
</feature>
<feature type="compositionally biased region" description="Low complexity" evidence="2">
    <location>
        <begin position="1963"/>
        <end position="1976"/>
    </location>
</feature>
<feature type="compositionally biased region" description="Acidic residues" evidence="2">
    <location>
        <begin position="1213"/>
        <end position="1241"/>
    </location>
</feature>
<feature type="compositionally biased region" description="Basic and acidic residues" evidence="2">
    <location>
        <begin position="1845"/>
        <end position="1872"/>
    </location>
</feature>
<reference evidence="6" key="1">
    <citation type="submission" date="2016-06" db="EMBL/GenBank/DDBJ databases">
        <title>De novo assembly and RNA-Seq shows season-dependent expression and editing in black bear kidneys.</title>
        <authorList>
            <person name="Korstanje R."/>
            <person name="Srivastava A."/>
            <person name="Sarsani V.K."/>
            <person name="Sheehan S.M."/>
            <person name="Seger R.L."/>
            <person name="Barter M.E."/>
            <person name="Lindqvist C."/>
            <person name="Brody L.C."/>
            <person name="Mullikin J.C."/>
        </authorList>
    </citation>
    <scope>NUCLEOTIDE SEQUENCE [LARGE SCALE GENOMIC DNA]</scope>
</reference>
<dbReference type="Ensembl" id="ENSUAMT00000019811.1">
    <property type="protein sequence ID" value="ENSUAMP00000017701.1"/>
    <property type="gene ID" value="ENSUAMG00000013928.1"/>
</dbReference>
<feature type="compositionally biased region" description="Pro residues" evidence="2">
    <location>
        <begin position="1790"/>
        <end position="1799"/>
    </location>
</feature>
<dbReference type="GeneTree" id="ENSGT00940000157099"/>
<feature type="region of interest" description="Disordered" evidence="2">
    <location>
        <begin position="1293"/>
        <end position="1549"/>
    </location>
</feature>
<feature type="compositionally biased region" description="Basic and acidic residues" evidence="2">
    <location>
        <begin position="116"/>
        <end position="126"/>
    </location>
</feature>
<dbReference type="PANTHER" id="PTHR12505">
    <property type="entry name" value="PHD FINGER TRANSCRIPTION FACTOR"/>
    <property type="match status" value="1"/>
</dbReference>
<feature type="region of interest" description="Disordered" evidence="2">
    <location>
        <begin position="1087"/>
        <end position="1152"/>
    </location>
</feature>
<reference evidence="5" key="3">
    <citation type="submission" date="2025-09" db="UniProtKB">
        <authorList>
            <consortium name="Ensembl"/>
        </authorList>
    </citation>
    <scope>IDENTIFICATION</scope>
</reference>
<feature type="region of interest" description="Disordered" evidence="2">
    <location>
        <begin position="36"/>
        <end position="126"/>
    </location>
</feature>
<feature type="region of interest" description="Disordered" evidence="2">
    <location>
        <begin position="1164"/>
        <end position="1250"/>
    </location>
</feature>
<feature type="compositionally biased region" description="Basic and acidic residues" evidence="2">
    <location>
        <begin position="897"/>
        <end position="916"/>
    </location>
</feature>
<feature type="compositionally biased region" description="Basic and acidic residues" evidence="2">
    <location>
        <begin position="1707"/>
        <end position="1716"/>
    </location>
</feature>
<protein>
    <submittedName>
        <fullName evidence="5">Trinucleotide repeat containing 18</fullName>
    </submittedName>
</protein>
<gene>
    <name evidence="5" type="primary">TNRC18</name>
</gene>
<feature type="compositionally biased region" description="Low complexity" evidence="2">
    <location>
        <begin position="68"/>
        <end position="80"/>
    </location>
</feature>
<feature type="region of interest" description="Disordered" evidence="2">
    <location>
        <begin position="416"/>
        <end position="461"/>
    </location>
</feature>
<feature type="region of interest" description="Disordered" evidence="2">
    <location>
        <begin position="499"/>
        <end position="591"/>
    </location>
</feature>
<organism evidence="5 6">
    <name type="scientific">Ursus americanus</name>
    <name type="common">American black bear</name>
    <name type="synonym">Euarctos americanus</name>
    <dbReference type="NCBI Taxonomy" id="9643"/>
    <lineage>
        <taxon>Eukaryota</taxon>
        <taxon>Metazoa</taxon>
        <taxon>Chordata</taxon>
        <taxon>Craniata</taxon>
        <taxon>Vertebrata</taxon>
        <taxon>Euteleostomi</taxon>
        <taxon>Mammalia</taxon>
        <taxon>Eutheria</taxon>
        <taxon>Laurasiatheria</taxon>
        <taxon>Carnivora</taxon>
        <taxon>Caniformia</taxon>
        <taxon>Ursidae</taxon>
        <taxon>Ursus</taxon>
    </lineage>
</organism>
<keyword evidence="6" id="KW-1185">Reference proteome</keyword>
<accession>A0A452RFQ7</accession>
<feature type="compositionally biased region" description="Basic residues" evidence="2">
    <location>
        <begin position="1729"/>
        <end position="1738"/>
    </location>
</feature>
<dbReference type="CDD" id="cd20469">
    <property type="entry name" value="Tudor_TNRC18"/>
    <property type="match status" value="1"/>
</dbReference>
<feature type="compositionally biased region" description="Basic and acidic residues" evidence="2">
    <location>
        <begin position="1357"/>
        <end position="1366"/>
    </location>
</feature>
<feature type="compositionally biased region" description="Low complexity" evidence="2">
    <location>
        <begin position="361"/>
        <end position="378"/>
    </location>
</feature>